<feature type="compositionally biased region" description="Low complexity" evidence="1">
    <location>
        <begin position="52"/>
        <end position="65"/>
    </location>
</feature>
<feature type="region of interest" description="Disordered" evidence="1">
    <location>
        <begin position="380"/>
        <end position="490"/>
    </location>
</feature>
<evidence type="ECO:0000256" key="1">
    <source>
        <dbReference type="SAM" id="MobiDB-lite"/>
    </source>
</evidence>
<evidence type="ECO:0000313" key="2">
    <source>
        <dbReference type="EMBL" id="KAK1740626.1"/>
    </source>
</evidence>
<protein>
    <submittedName>
        <fullName evidence="2">Uncharacterized protein</fullName>
    </submittedName>
</protein>
<reference evidence="2" key="1">
    <citation type="submission" date="2023-06" db="EMBL/GenBank/DDBJ databases">
        <title>Survivors Of The Sea: Transcriptome response of Skeletonema marinoi to long-term dormancy.</title>
        <authorList>
            <person name="Pinder M.I.M."/>
            <person name="Kourtchenko O."/>
            <person name="Robertson E.K."/>
            <person name="Larsson T."/>
            <person name="Maumus F."/>
            <person name="Osuna-Cruz C.M."/>
            <person name="Vancaester E."/>
            <person name="Stenow R."/>
            <person name="Vandepoele K."/>
            <person name="Ploug H."/>
            <person name="Bruchert V."/>
            <person name="Godhe A."/>
            <person name="Topel M."/>
        </authorList>
    </citation>
    <scope>NUCLEOTIDE SEQUENCE</scope>
    <source>
        <strain evidence="2">R05AC</strain>
    </source>
</reference>
<feature type="compositionally biased region" description="Acidic residues" evidence="1">
    <location>
        <begin position="163"/>
        <end position="228"/>
    </location>
</feature>
<feature type="region of interest" description="Disordered" evidence="1">
    <location>
        <begin position="1"/>
        <end position="67"/>
    </location>
</feature>
<organism evidence="2 3">
    <name type="scientific">Skeletonema marinoi</name>
    <dbReference type="NCBI Taxonomy" id="267567"/>
    <lineage>
        <taxon>Eukaryota</taxon>
        <taxon>Sar</taxon>
        <taxon>Stramenopiles</taxon>
        <taxon>Ochrophyta</taxon>
        <taxon>Bacillariophyta</taxon>
        <taxon>Coscinodiscophyceae</taxon>
        <taxon>Thalassiosirophycidae</taxon>
        <taxon>Thalassiosirales</taxon>
        <taxon>Skeletonemataceae</taxon>
        <taxon>Skeletonema</taxon>
        <taxon>Skeletonema marinoi-dohrnii complex</taxon>
    </lineage>
</organism>
<gene>
    <name evidence="2" type="ORF">QTG54_008721</name>
</gene>
<accession>A0AAD8Y8B8</accession>
<feature type="region of interest" description="Disordered" evidence="1">
    <location>
        <begin position="157"/>
        <end position="230"/>
    </location>
</feature>
<dbReference type="Proteomes" id="UP001224775">
    <property type="component" value="Unassembled WGS sequence"/>
</dbReference>
<dbReference type="AlphaFoldDB" id="A0AAD8Y8B8"/>
<sequence length="490" mass="52964">MATDTLHTNSSAWPQVGNPPPNAMSPTDPNPEWEMVADDTTTNTGSSGGDGKTTTDNNNNNNNNDHVVILPADIGSSIKSNKNKIKGRPRSATIGASSTPIYNNNKTSSTTQHADRTTNPSDSNHGDTSISSDLSSRTKRRILRRCVSTPDLLVSDNAHEVIVEDESDDDETSSSCEEPEDVELDESFEVVSDNEDEVGDGEEEADQDEDDSGEGTDEPLFMIDDEDTDIRCDEESATLVSTPSMDTSTAWTMASAVPSTATGNGSVWGMKKSPSFAEMLAKNIDSDGNSKNGGASVGWGADKTKTEAMLRNSHRKHHLRVKTKPKFIVTEDVDGKTMKHAHSTGDLSQMLVGAEQERARMFGQGRKRMTKKQFSDIMEEDEEGDFVIGRGDGGGGGGGGGGDGDVLGDTDAMDFYHRKDKGSKGASNKKKLRPDEAKRKDIIMHKKDLQRKKQAESQKGGGGSNEKDTPGKKKKKYEKGVGGKKERRRL</sequence>
<feature type="region of interest" description="Disordered" evidence="1">
    <location>
        <begin position="79"/>
        <end position="137"/>
    </location>
</feature>
<name>A0AAD8Y8B8_9STRA</name>
<dbReference type="EMBL" id="JATAAI010000015">
    <property type="protein sequence ID" value="KAK1740626.1"/>
    <property type="molecule type" value="Genomic_DNA"/>
</dbReference>
<feature type="compositionally biased region" description="Basic and acidic residues" evidence="1">
    <location>
        <begin position="433"/>
        <end position="456"/>
    </location>
</feature>
<feature type="compositionally biased region" description="Polar residues" evidence="1">
    <location>
        <begin position="94"/>
        <end position="135"/>
    </location>
</feature>
<feature type="compositionally biased region" description="Polar residues" evidence="1">
    <location>
        <begin position="1"/>
        <end position="13"/>
    </location>
</feature>
<feature type="compositionally biased region" description="Gly residues" evidence="1">
    <location>
        <begin position="390"/>
        <end position="405"/>
    </location>
</feature>
<comment type="caution">
    <text evidence="2">The sequence shown here is derived from an EMBL/GenBank/DDBJ whole genome shotgun (WGS) entry which is preliminary data.</text>
</comment>
<keyword evidence="3" id="KW-1185">Reference proteome</keyword>
<evidence type="ECO:0000313" key="3">
    <source>
        <dbReference type="Proteomes" id="UP001224775"/>
    </source>
</evidence>
<proteinExistence type="predicted"/>